<sequence>MLERQYLDLGTDYLLQTVALLGRLFDGDVSRGLVYLTALKASSLALSKVHLPAEGELDGDDPRRPVSLSSIARALSMPVETTRRQVVRLEQDGLVDRTANGGVKVRFATLDCQELTEALAANRLNVQKLGSAVQCLLADTVSRRKSA</sequence>
<dbReference type="AlphaFoldDB" id="A0A0P0NY86"/>
<dbReference type="InterPro" id="IPR036390">
    <property type="entry name" value="WH_DNA-bd_sf"/>
</dbReference>
<proteinExistence type="predicted"/>
<dbReference type="KEGG" id="chq:AQ619_05000"/>
<evidence type="ECO:0000313" key="2">
    <source>
        <dbReference type="Proteomes" id="UP000056905"/>
    </source>
</evidence>
<evidence type="ECO:0000313" key="1">
    <source>
        <dbReference type="EMBL" id="ALL12765.1"/>
    </source>
</evidence>
<protein>
    <recommendedName>
        <fullName evidence="3">HTH marR-type domain-containing protein</fullName>
    </recommendedName>
</protein>
<dbReference type="Gene3D" id="1.10.10.10">
    <property type="entry name" value="Winged helix-like DNA-binding domain superfamily/Winged helix DNA-binding domain"/>
    <property type="match status" value="1"/>
</dbReference>
<dbReference type="STRING" id="69395.AQ619_05000"/>
<gene>
    <name evidence="1" type="ORF">AQ619_05000</name>
</gene>
<name>A0A0P0NY86_9CAUL</name>
<dbReference type="InterPro" id="IPR036388">
    <property type="entry name" value="WH-like_DNA-bd_sf"/>
</dbReference>
<organism evidence="1 2">
    <name type="scientific">Caulobacter henricii</name>
    <dbReference type="NCBI Taxonomy" id="69395"/>
    <lineage>
        <taxon>Bacteria</taxon>
        <taxon>Pseudomonadati</taxon>
        <taxon>Pseudomonadota</taxon>
        <taxon>Alphaproteobacteria</taxon>
        <taxon>Caulobacterales</taxon>
        <taxon>Caulobacteraceae</taxon>
        <taxon>Caulobacter</taxon>
    </lineage>
</organism>
<keyword evidence="2" id="KW-1185">Reference proteome</keyword>
<evidence type="ECO:0008006" key="3">
    <source>
        <dbReference type="Google" id="ProtNLM"/>
    </source>
</evidence>
<accession>A0A0P0NY86</accession>
<reference evidence="1 2" key="1">
    <citation type="submission" date="2015-10" db="EMBL/GenBank/DDBJ databases">
        <title>Conservation of the essential genome among Caulobacter and Brevundimonas species.</title>
        <authorList>
            <person name="Scott D."/>
            <person name="Ely B."/>
        </authorList>
    </citation>
    <scope>NUCLEOTIDE SEQUENCE [LARGE SCALE GENOMIC DNA]</scope>
    <source>
        <strain evidence="1 2">CB4</strain>
    </source>
</reference>
<dbReference type="Proteomes" id="UP000056905">
    <property type="component" value="Chromosome"/>
</dbReference>
<dbReference type="SUPFAM" id="SSF46785">
    <property type="entry name" value="Winged helix' DNA-binding domain"/>
    <property type="match status" value="1"/>
</dbReference>
<dbReference type="EMBL" id="CP013002">
    <property type="protein sequence ID" value="ALL12765.1"/>
    <property type="molecule type" value="Genomic_DNA"/>
</dbReference>